<dbReference type="OMA" id="NATCNQQ"/>
<gene>
    <name evidence="13" type="ORF">Esi_0009_0210</name>
</gene>
<protein>
    <recommendedName>
        <fullName evidence="11">Presenilin</fullName>
        <ecNumber evidence="11">3.4.23.-</ecNumber>
    </recommendedName>
</protein>
<keyword evidence="3 11" id="KW-0378">Hydrolase</keyword>
<evidence type="ECO:0000256" key="9">
    <source>
        <dbReference type="ARBA" id="ARBA00053367"/>
    </source>
</evidence>
<comment type="function">
    <text evidence="9">Probable catalytic subunit of the gamma-secretase complex, an endoprotease complex that catalyzes the intramembrane cleavage of integral membrane proteins such as Notch receptors. Requires the other members of the gamma-secretase complex to have a protease activity.</text>
</comment>
<dbReference type="FunFam" id="1.10.472.100:FF:000003">
    <property type="entry name" value="Presenilin"/>
    <property type="match status" value="1"/>
</dbReference>
<feature type="transmembrane region" description="Helical" evidence="11">
    <location>
        <begin position="155"/>
        <end position="177"/>
    </location>
</feature>
<evidence type="ECO:0000256" key="2">
    <source>
        <dbReference type="ARBA" id="ARBA00022692"/>
    </source>
</evidence>
<proteinExistence type="inferred from homology"/>
<dbReference type="GO" id="GO:0070765">
    <property type="term" value="C:gamma-secretase complex"/>
    <property type="evidence" value="ECO:0007669"/>
    <property type="project" value="UniProtKB-ARBA"/>
</dbReference>
<keyword evidence="11" id="KW-0645">Protease</keyword>
<reference evidence="13 14" key="1">
    <citation type="journal article" date="2010" name="Nature">
        <title>The Ectocarpus genome and the independent evolution of multicellularity in brown algae.</title>
        <authorList>
            <person name="Cock J.M."/>
            <person name="Sterck L."/>
            <person name="Rouze P."/>
            <person name="Scornet D."/>
            <person name="Allen A.E."/>
            <person name="Amoutzias G."/>
            <person name="Anthouard V."/>
            <person name="Artiguenave F."/>
            <person name="Aury J.M."/>
            <person name="Badger J.H."/>
            <person name="Beszteri B."/>
            <person name="Billiau K."/>
            <person name="Bonnet E."/>
            <person name="Bothwell J.H."/>
            <person name="Bowler C."/>
            <person name="Boyen C."/>
            <person name="Brownlee C."/>
            <person name="Carrano C.J."/>
            <person name="Charrier B."/>
            <person name="Cho G.Y."/>
            <person name="Coelho S.M."/>
            <person name="Collen J."/>
            <person name="Corre E."/>
            <person name="Da Silva C."/>
            <person name="Delage L."/>
            <person name="Delaroque N."/>
            <person name="Dittami S.M."/>
            <person name="Doulbeau S."/>
            <person name="Elias M."/>
            <person name="Farnham G."/>
            <person name="Gachon C.M."/>
            <person name="Gschloessl B."/>
            <person name="Heesch S."/>
            <person name="Jabbari K."/>
            <person name="Jubin C."/>
            <person name="Kawai H."/>
            <person name="Kimura K."/>
            <person name="Kloareg B."/>
            <person name="Kupper F.C."/>
            <person name="Lang D."/>
            <person name="Le Bail A."/>
            <person name="Leblanc C."/>
            <person name="Lerouge P."/>
            <person name="Lohr M."/>
            <person name="Lopez P.J."/>
            <person name="Martens C."/>
            <person name="Maumus F."/>
            <person name="Michel G."/>
            <person name="Miranda-Saavedra D."/>
            <person name="Morales J."/>
            <person name="Moreau H."/>
            <person name="Motomura T."/>
            <person name="Nagasato C."/>
            <person name="Napoli C.A."/>
            <person name="Nelson D.R."/>
            <person name="Nyvall-Collen P."/>
            <person name="Peters A.F."/>
            <person name="Pommier C."/>
            <person name="Potin P."/>
            <person name="Poulain J."/>
            <person name="Quesneville H."/>
            <person name="Read B."/>
            <person name="Rensing S.A."/>
            <person name="Ritter A."/>
            <person name="Rousvoal S."/>
            <person name="Samanta M."/>
            <person name="Samson G."/>
            <person name="Schroeder D.C."/>
            <person name="Segurens B."/>
            <person name="Strittmatter M."/>
            <person name="Tonon T."/>
            <person name="Tregear J.W."/>
            <person name="Valentin K."/>
            <person name="von Dassow P."/>
            <person name="Yamagishi T."/>
            <person name="Van de Peer Y."/>
            <person name="Wincker P."/>
        </authorList>
    </citation>
    <scope>NUCLEOTIDE SEQUENCE [LARGE SCALE GENOMIC DNA]</scope>
    <source>
        <strain evidence="14">Ec32 / CCAP1310/4</strain>
    </source>
</reference>
<dbReference type="InterPro" id="IPR001108">
    <property type="entry name" value="Peptidase_A22A"/>
</dbReference>
<keyword evidence="5 11" id="KW-0914">Notch signaling pathway</keyword>
<evidence type="ECO:0000256" key="11">
    <source>
        <dbReference type="RuleBase" id="RU361148"/>
    </source>
</evidence>
<sequence>MASTAEPIEDSDAGVGAAEEARAPLLEEGHGTLQPPHRRRTAQQGNPDENGQDDGALDQADVAYSANSFMAVVKPVTLCMTLSAFITVSLYSDAEGATNSALSVYEVYDESTTTLDPSSVRLGKSFVNALIIVLVLAAATFVIVWMYWMRCMRCLVGYMAMSSAVLLGVMGGAVWAAALEVYQLPCDAFTYYGVLWNFAVVGVVAIFYQKGIPTVVTQAYLVATSIIMAWQLSRFEEWTGWCLLVVLALYDLCAVLTPCGPLKALVNLMQEYEEPMPGLLYEAELPAGPPRRRRPENDRRAPSQQQARREQPGATGGPQEGDVSSSPRAPVGTATMGGGGLADLAGGGDEEGGRGADDETPAAPVSAEAAAVVEPQSSSPGGDHSSARRPGADSAGASESVAAPLLELVESGTAAVAVGDASADGSGTRSGREQGKRRLATVRRGIRGGGCLDPEPPGWRTVQAEKKLELFSPVPTSSRAAAAAENDEDEEEMGVSIKLGLGDFVFYSVLVSKAALYGFTAWAACVVVIVFGLGATLVLLAVYRMALPALPISIGFGTVFYLLTRFSIQPYVEALNETPLYF</sequence>
<dbReference type="GO" id="GO:0006509">
    <property type="term" value="P:membrane protein ectodomain proteolysis"/>
    <property type="evidence" value="ECO:0007669"/>
    <property type="project" value="TreeGrafter"/>
</dbReference>
<dbReference type="InParanoid" id="D8LTV7"/>
<dbReference type="EMBL" id="FN649732">
    <property type="protein sequence ID" value="CBN74004.1"/>
    <property type="molecule type" value="Genomic_DNA"/>
</dbReference>
<keyword evidence="7 11" id="KW-0333">Golgi apparatus</keyword>
<feature type="transmembrane region" description="Helical" evidence="11">
    <location>
        <begin position="126"/>
        <end position="148"/>
    </location>
</feature>
<keyword evidence="4 11" id="KW-0256">Endoplasmic reticulum</keyword>
<dbReference type="STRING" id="2880.D8LTV7"/>
<dbReference type="PANTHER" id="PTHR10202">
    <property type="entry name" value="PRESENILIN"/>
    <property type="match status" value="1"/>
</dbReference>
<keyword evidence="6 11" id="KW-1133">Transmembrane helix</keyword>
<evidence type="ECO:0000256" key="3">
    <source>
        <dbReference type="ARBA" id="ARBA00022801"/>
    </source>
</evidence>
<comment type="subunit">
    <text evidence="10">Homodimer. Component of the gamma-secretase complex, a complex composed of a presenilin homodimer, nicastrin, aph1 and pen2.</text>
</comment>
<name>D8LTV7_ECTSI</name>
<dbReference type="EC" id="3.4.23.-" evidence="11"/>
<evidence type="ECO:0000256" key="10">
    <source>
        <dbReference type="ARBA" id="ARBA00066080"/>
    </source>
</evidence>
<feature type="region of interest" description="Disordered" evidence="12">
    <location>
        <begin position="1"/>
        <end position="56"/>
    </location>
</feature>
<dbReference type="OrthoDB" id="432970at2759"/>
<dbReference type="Proteomes" id="UP000002630">
    <property type="component" value="Linkage Group LG07"/>
</dbReference>
<evidence type="ECO:0000256" key="6">
    <source>
        <dbReference type="ARBA" id="ARBA00022989"/>
    </source>
</evidence>
<feature type="transmembrane region" description="Helical" evidence="11">
    <location>
        <begin position="189"/>
        <end position="208"/>
    </location>
</feature>
<feature type="compositionally biased region" description="Basic and acidic residues" evidence="12">
    <location>
        <begin position="19"/>
        <end position="30"/>
    </location>
</feature>
<dbReference type="PRINTS" id="PR01072">
    <property type="entry name" value="PRESENILIN"/>
</dbReference>
<evidence type="ECO:0000256" key="5">
    <source>
        <dbReference type="ARBA" id="ARBA00022976"/>
    </source>
</evidence>
<dbReference type="PANTHER" id="PTHR10202:SF13">
    <property type="entry name" value="PRESENILIN HOMOLOG"/>
    <property type="match status" value="1"/>
</dbReference>
<dbReference type="GO" id="GO:0016485">
    <property type="term" value="P:protein processing"/>
    <property type="evidence" value="ECO:0007669"/>
    <property type="project" value="InterPro"/>
</dbReference>
<evidence type="ECO:0000313" key="14">
    <source>
        <dbReference type="Proteomes" id="UP000002630"/>
    </source>
</evidence>
<dbReference type="GO" id="GO:0044351">
    <property type="term" value="P:macropinocytosis"/>
    <property type="evidence" value="ECO:0007669"/>
    <property type="project" value="UniProtKB-ARBA"/>
</dbReference>
<evidence type="ECO:0000256" key="4">
    <source>
        <dbReference type="ARBA" id="ARBA00022824"/>
    </source>
</evidence>
<dbReference type="AlphaFoldDB" id="D8LTV7"/>
<dbReference type="SMART" id="SM00730">
    <property type="entry name" value="PSN"/>
    <property type="match status" value="1"/>
</dbReference>
<evidence type="ECO:0000256" key="1">
    <source>
        <dbReference type="ARBA" id="ARBA00008604"/>
    </source>
</evidence>
<dbReference type="Gene3D" id="1.10.472.100">
    <property type="entry name" value="Presenilin"/>
    <property type="match status" value="1"/>
</dbReference>
<dbReference type="GO" id="GO:0007219">
    <property type="term" value="P:Notch signaling pathway"/>
    <property type="evidence" value="ECO:0007669"/>
    <property type="project" value="UniProtKB-KW"/>
</dbReference>
<dbReference type="eggNOG" id="KOG2736">
    <property type="taxonomic scope" value="Eukaryota"/>
</dbReference>
<feature type="compositionally biased region" description="Gly residues" evidence="12">
    <location>
        <begin position="335"/>
        <end position="347"/>
    </location>
</feature>
<feature type="transmembrane region" description="Helical" evidence="11">
    <location>
        <begin position="514"/>
        <end position="539"/>
    </location>
</feature>
<dbReference type="GO" id="GO:0005789">
    <property type="term" value="C:endoplasmic reticulum membrane"/>
    <property type="evidence" value="ECO:0007669"/>
    <property type="project" value="UniProtKB-SubCell"/>
</dbReference>
<organism evidence="13 14">
    <name type="scientific">Ectocarpus siliculosus</name>
    <name type="common">Brown alga</name>
    <name type="synonym">Conferva siliculosa</name>
    <dbReference type="NCBI Taxonomy" id="2880"/>
    <lineage>
        <taxon>Eukaryota</taxon>
        <taxon>Sar</taxon>
        <taxon>Stramenopiles</taxon>
        <taxon>Ochrophyta</taxon>
        <taxon>PX clade</taxon>
        <taxon>Phaeophyceae</taxon>
        <taxon>Ectocarpales</taxon>
        <taxon>Ectocarpaceae</taxon>
        <taxon>Ectocarpus</taxon>
    </lineage>
</organism>
<dbReference type="InterPro" id="IPR006639">
    <property type="entry name" value="Preselin/SPP"/>
</dbReference>
<dbReference type="GO" id="GO:0000139">
    <property type="term" value="C:Golgi membrane"/>
    <property type="evidence" value="ECO:0007669"/>
    <property type="project" value="UniProtKB-SubCell"/>
</dbReference>
<feature type="compositionally biased region" description="Low complexity" evidence="12">
    <location>
        <begin position="361"/>
        <end position="380"/>
    </location>
</feature>
<evidence type="ECO:0000256" key="7">
    <source>
        <dbReference type="ARBA" id="ARBA00023034"/>
    </source>
</evidence>
<comment type="function">
    <text evidence="11">Probable subunit of the gamma-secretase complex, an endoprotease complex that catalyzes the intramembrane cleavage of integral membrane proteins such as Notch receptors.</text>
</comment>
<feature type="region of interest" description="Disordered" evidence="12">
    <location>
        <begin position="282"/>
        <end position="399"/>
    </location>
</feature>
<comment type="domain">
    <text evidence="11">The PAL motif is required for normal active site conformation.</text>
</comment>
<feature type="transmembrane region" description="Helical" evidence="11">
    <location>
        <begin position="238"/>
        <end position="259"/>
    </location>
</feature>
<dbReference type="InterPro" id="IPR042524">
    <property type="entry name" value="Presenilin_C"/>
</dbReference>
<keyword evidence="14" id="KW-1185">Reference proteome</keyword>
<comment type="similarity">
    <text evidence="1 11">Belongs to the peptidase A22A family.</text>
</comment>
<dbReference type="EMBL" id="FN649137">
    <property type="protein sequence ID" value="CBN74004.1"/>
    <property type="molecule type" value="Genomic_DNA"/>
</dbReference>
<keyword evidence="2 11" id="KW-0812">Transmembrane</keyword>
<evidence type="ECO:0000313" key="13">
    <source>
        <dbReference type="EMBL" id="CBN74004.1"/>
    </source>
</evidence>
<dbReference type="Pfam" id="PF01080">
    <property type="entry name" value="Presenilin"/>
    <property type="match status" value="1"/>
</dbReference>
<feature type="transmembrane region" description="Helical" evidence="11">
    <location>
        <begin position="545"/>
        <end position="563"/>
    </location>
</feature>
<evidence type="ECO:0000256" key="12">
    <source>
        <dbReference type="SAM" id="MobiDB-lite"/>
    </source>
</evidence>
<evidence type="ECO:0000256" key="8">
    <source>
        <dbReference type="ARBA" id="ARBA00023136"/>
    </source>
</evidence>
<feature type="compositionally biased region" description="Basic and acidic residues" evidence="12">
    <location>
        <begin position="295"/>
        <end position="311"/>
    </location>
</feature>
<comment type="subcellular location">
    <subcellularLocation>
        <location evidence="11">Endoplasmic reticulum membrane</location>
        <topology evidence="11">Multi-pass membrane protein</topology>
    </subcellularLocation>
    <subcellularLocation>
        <location evidence="11">Golgi apparatus membrane</location>
        <topology evidence="11">Multi-pass membrane protein</topology>
    </subcellularLocation>
</comment>
<accession>D8LTV7</accession>
<keyword evidence="8 11" id="KW-0472">Membrane</keyword>
<dbReference type="GO" id="GO:0042500">
    <property type="term" value="F:aspartic endopeptidase activity, intramembrane cleaving"/>
    <property type="evidence" value="ECO:0007669"/>
    <property type="project" value="InterPro"/>
</dbReference>